<gene>
    <name evidence="1" type="ORF">QSH54_02310</name>
</gene>
<accession>A0AAP4K6U4</accession>
<organism evidence="1">
    <name type="scientific">Xanthomonas arboricola pv. pruni</name>
    <dbReference type="NCBI Taxonomy" id="69929"/>
    <lineage>
        <taxon>Bacteria</taxon>
        <taxon>Pseudomonadati</taxon>
        <taxon>Pseudomonadota</taxon>
        <taxon>Gammaproteobacteria</taxon>
        <taxon>Lysobacterales</taxon>
        <taxon>Lysobacteraceae</taxon>
        <taxon>Xanthomonas</taxon>
    </lineage>
</organism>
<comment type="caution">
    <text evidence="1">The sequence shown here is derived from an EMBL/GenBank/DDBJ whole genome shotgun (WGS) entry which is preliminary data.</text>
</comment>
<sequence>MTELLDHYDDVSCDAARLPLPFIAGHLGQTLSSALVDACPMLRTSRHCSPRAMALDA</sequence>
<dbReference type="EMBL" id="JASVYU010000001">
    <property type="protein sequence ID" value="MDN0285512.1"/>
    <property type="molecule type" value="Genomic_DNA"/>
</dbReference>
<dbReference type="RefSeq" id="WP_157849483.1">
    <property type="nucleotide sequence ID" value="NZ_CP044334.1"/>
</dbReference>
<dbReference type="AlphaFoldDB" id="A0AAP4K6U4"/>
<name>A0AAP4K6U4_9XANT</name>
<evidence type="ECO:0000313" key="1">
    <source>
        <dbReference type="EMBL" id="MDN0285512.1"/>
    </source>
</evidence>
<proteinExistence type="predicted"/>
<protein>
    <submittedName>
        <fullName evidence="1">Uncharacterized protein</fullName>
    </submittedName>
</protein>
<reference evidence="1" key="1">
    <citation type="submission" date="2023-06" db="EMBL/GenBank/DDBJ databases">
        <title>Genome sequences of Xanthomonas arboricola from Serbia and Montenegro.</title>
        <authorList>
            <person name="Ilicic R."/>
            <person name="Jelusic A."/>
            <person name="Harrison J."/>
            <person name="Greer S."/>
            <person name="Grant M."/>
            <person name="Vicente J."/>
            <person name="Popovic Milovanovic T."/>
            <person name="Studholme D.J."/>
        </authorList>
    </citation>
    <scope>NUCLEOTIDE SEQUENCE</scope>
    <source>
        <strain evidence="1">Xp320</strain>
    </source>
</reference>